<evidence type="ECO:0000259" key="1">
    <source>
        <dbReference type="Pfam" id="PF01408"/>
    </source>
</evidence>
<reference evidence="2 3" key="1">
    <citation type="submission" date="2019-03" db="EMBL/GenBank/DDBJ databases">
        <title>This is whole genome sequence of Paenibacillus sp MS74 strain.</title>
        <authorList>
            <person name="Trinh H.N."/>
        </authorList>
    </citation>
    <scope>NUCLEOTIDE SEQUENCE [LARGE SCALE GENOMIC DNA]</scope>
    <source>
        <strain evidence="2 3">MS74</strain>
    </source>
</reference>
<dbReference type="GO" id="GO:0000166">
    <property type="term" value="F:nucleotide binding"/>
    <property type="evidence" value="ECO:0007669"/>
    <property type="project" value="InterPro"/>
</dbReference>
<dbReference type="Pfam" id="PF01408">
    <property type="entry name" value="GFO_IDH_MocA"/>
    <property type="match status" value="1"/>
</dbReference>
<keyword evidence="3" id="KW-1185">Reference proteome</keyword>
<organism evidence="2 3">
    <name type="scientific">Paenibacillus piri</name>
    <dbReference type="NCBI Taxonomy" id="2547395"/>
    <lineage>
        <taxon>Bacteria</taxon>
        <taxon>Bacillati</taxon>
        <taxon>Bacillota</taxon>
        <taxon>Bacilli</taxon>
        <taxon>Bacillales</taxon>
        <taxon>Paenibacillaceae</taxon>
        <taxon>Paenibacillus</taxon>
    </lineage>
</organism>
<gene>
    <name evidence="2" type="ORF">E1757_27200</name>
</gene>
<dbReference type="PANTHER" id="PTHR43249:SF1">
    <property type="entry name" value="D-GLUCOSIDE 3-DEHYDROGENASE"/>
    <property type="match status" value="1"/>
</dbReference>
<dbReference type="InterPro" id="IPR000683">
    <property type="entry name" value="Gfo/Idh/MocA-like_OxRdtase_N"/>
</dbReference>
<dbReference type="Gene3D" id="3.40.50.720">
    <property type="entry name" value="NAD(P)-binding Rossmann-like Domain"/>
    <property type="match status" value="1"/>
</dbReference>
<dbReference type="InterPro" id="IPR036291">
    <property type="entry name" value="NAD(P)-bd_dom_sf"/>
</dbReference>
<evidence type="ECO:0000313" key="3">
    <source>
        <dbReference type="Proteomes" id="UP000295636"/>
    </source>
</evidence>
<dbReference type="AlphaFoldDB" id="A0A4R5KE20"/>
<sequence>MNHSRGDGLMIENKQVSILLVGIGGYGNNYVRDLLEADDNRASIAGVVEVNPDSCRYVQQLRDKGIPFYTDMESFYAESQADLAIISTPIQFHCQHVCTALSHGSHVLCEKPLAATVQEAQTMMEARDRSGKFVAVGYNLSFNNQILALKQDILAGLYGKPKRLKSIVLWRRALSYFQSGWKGKRKSASGAWILDSVAHNATAHFLHNMVYLTGPATDRSANPLNATVELYRANDIETFDTCTMKVKTDNGADIYFYTSHTILDNEGPIFHFEFERATITFAEGLNDNRITAEFHDGSQKVYASTGTTQTEDKLRVCIDAIVSGSGQVPCGLEAAYSQLLAVNAAMDAIPQAPGYPESLVHLDDETNAVWVEGLADTLKRCFDEWKLPSETGTAWAAPAKHVDFAGYREFRG</sequence>
<evidence type="ECO:0000313" key="2">
    <source>
        <dbReference type="EMBL" id="TDF93182.1"/>
    </source>
</evidence>
<dbReference type="EMBL" id="SMRT01000017">
    <property type="protein sequence ID" value="TDF93182.1"/>
    <property type="molecule type" value="Genomic_DNA"/>
</dbReference>
<proteinExistence type="predicted"/>
<name>A0A4R5KE20_9BACL</name>
<dbReference type="OrthoDB" id="9781966at2"/>
<dbReference type="PANTHER" id="PTHR43249">
    <property type="entry name" value="UDP-N-ACETYL-2-AMINO-2-DEOXY-D-GLUCURONATE OXIDASE"/>
    <property type="match status" value="1"/>
</dbReference>
<dbReference type="Proteomes" id="UP000295636">
    <property type="component" value="Unassembled WGS sequence"/>
</dbReference>
<dbReference type="SUPFAM" id="SSF55347">
    <property type="entry name" value="Glyceraldehyde-3-phosphate dehydrogenase-like, C-terminal domain"/>
    <property type="match status" value="1"/>
</dbReference>
<dbReference type="InterPro" id="IPR052515">
    <property type="entry name" value="Gfo/Idh/MocA_Oxidoreductase"/>
</dbReference>
<dbReference type="SUPFAM" id="SSF51735">
    <property type="entry name" value="NAD(P)-binding Rossmann-fold domains"/>
    <property type="match status" value="1"/>
</dbReference>
<accession>A0A4R5KE20</accession>
<protein>
    <submittedName>
        <fullName evidence="2">Gfo/Idh/MocA family oxidoreductase</fullName>
    </submittedName>
</protein>
<comment type="caution">
    <text evidence="2">The sequence shown here is derived from an EMBL/GenBank/DDBJ whole genome shotgun (WGS) entry which is preliminary data.</text>
</comment>
<feature type="domain" description="Gfo/Idh/MocA-like oxidoreductase N-terminal" evidence="1">
    <location>
        <begin position="17"/>
        <end position="138"/>
    </location>
</feature>
<dbReference type="Gene3D" id="3.30.360.10">
    <property type="entry name" value="Dihydrodipicolinate Reductase, domain 2"/>
    <property type="match status" value="1"/>
</dbReference>